<dbReference type="EMBL" id="RDFA01000006">
    <property type="protein sequence ID" value="RXK47325.1"/>
    <property type="molecule type" value="Genomic_DNA"/>
</dbReference>
<evidence type="ECO:0000256" key="2">
    <source>
        <dbReference type="SAM" id="Phobius"/>
    </source>
</evidence>
<accession>A0A498KT97</accession>
<organism evidence="4 5">
    <name type="scientific">Halorientalis pallida</name>
    <dbReference type="NCBI Taxonomy" id="2479928"/>
    <lineage>
        <taxon>Archaea</taxon>
        <taxon>Methanobacteriati</taxon>
        <taxon>Methanobacteriota</taxon>
        <taxon>Stenosarchaea group</taxon>
        <taxon>Halobacteria</taxon>
        <taxon>Halobacteriales</taxon>
        <taxon>Haloarculaceae</taxon>
        <taxon>Halorientalis</taxon>
    </lineage>
</organism>
<feature type="transmembrane region" description="Helical" evidence="2">
    <location>
        <begin position="127"/>
        <end position="147"/>
    </location>
</feature>
<dbReference type="RefSeq" id="WP_129070031.1">
    <property type="nucleotide sequence ID" value="NZ_RDFA01000006.1"/>
</dbReference>
<dbReference type="SUPFAM" id="SSF54001">
    <property type="entry name" value="Cysteine proteinases"/>
    <property type="match status" value="1"/>
</dbReference>
<feature type="transmembrane region" description="Helical" evidence="2">
    <location>
        <begin position="177"/>
        <end position="195"/>
    </location>
</feature>
<dbReference type="AlphaFoldDB" id="A0A498KT97"/>
<dbReference type="InterPro" id="IPR052901">
    <property type="entry name" value="Bact_TGase-like"/>
</dbReference>
<dbReference type="Pfam" id="PF11992">
    <property type="entry name" value="TgpA_N"/>
    <property type="match status" value="1"/>
</dbReference>
<feature type="transmembrane region" description="Helical" evidence="2">
    <location>
        <begin position="154"/>
        <end position="171"/>
    </location>
</feature>
<keyword evidence="5" id="KW-1185">Reference proteome</keyword>
<proteinExistence type="predicted"/>
<dbReference type="Pfam" id="PF01841">
    <property type="entry name" value="Transglut_core"/>
    <property type="match status" value="1"/>
</dbReference>
<feature type="transmembrane region" description="Helical" evidence="2">
    <location>
        <begin position="79"/>
        <end position="97"/>
    </location>
</feature>
<feature type="transmembrane region" description="Helical" evidence="2">
    <location>
        <begin position="207"/>
        <end position="225"/>
    </location>
</feature>
<dbReference type="InterPro" id="IPR002931">
    <property type="entry name" value="Transglutaminase-like"/>
</dbReference>
<reference evidence="4 5" key="1">
    <citation type="submission" date="2019-01" db="EMBL/GenBank/DDBJ databases">
        <title>Halorientalis sp. F13-25 a new haloarchaeum isolated from hypersaline water.</title>
        <authorList>
            <person name="Ana D.-V."/>
            <person name="Cristina S.-P."/>
            <person name="Antonio V."/>
        </authorList>
    </citation>
    <scope>NUCLEOTIDE SEQUENCE [LARGE SCALE GENOMIC DNA]</scope>
    <source>
        <strain evidence="4 5">F13-25</strain>
    </source>
</reference>
<keyword evidence="2" id="KW-0472">Membrane</keyword>
<evidence type="ECO:0000313" key="4">
    <source>
        <dbReference type="EMBL" id="RXK47325.1"/>
    </source>
</evidence>
<gene>
    <name evidence="4" type="ORF">EAF64_16210</name>
</gene>
<feature type="transmembrane region" description="Helical" evidence="2">
    <location>
        <begin position="55"/>
        <end position="72"/>
    </location>
</feature>
<evidence type="ECO:0000313" key="5">
    <source>
        <dbReference type="Proteomes" id="UP000289691"/>
    </source>
</evidence>
<evidence type="ECO:0000256" key="1">
    <source>
        <dbReference type="SAM" id="MobiDB-lite"/>
    </source>
</evidence>
<dbReference type="PANTHER" id="PTHR42736:SF1">
    <property type="entry name" value="PROTEIN-GLUTAMINE GAMMA-GLUTAMYLTRANSFERASE"/>
    <property type="match status" value="1"/>
</dbReference>
<dbReference type="SMART" id="SM00460">
    <property type="entry name" value="TGc"/>
    <property type="match status" value="1"/>
</dbReference>
<dbReference type="Gene3D" id="3.10.620.30">
    <property type="match status" value="1"/>
</dbReference>
<feature type="compositionally biased region" description="Polar residues" evidence="1">
    <location>
        <begin position="565"/>
        <end position="594"/>
    </location>
</feature>
<dbReference type="OrthoDB" id="18481at2157"/>
<evidence type="ECO:0000259" key="3">
    <source>
        <dbReference type="SMART" id="SM00460"/>
    </source>
</evidence>
<feature type="region of interest" description="Disordered" evidence="1">
    <location>
        <begin position="523"/>
        <end position="605"/>
    </location>
</feature>
<comment type="caution">
    <text evidence="4">The sequence shown here is derived from an EMBL/GenBank/DDBJ whole genome shotgun (WGS) entry which is preliminary data.</text>
</comment>
<dbReference type="Proteomes" id="UP000289691">
    <property type="component" value="Unassembled WGS sequence"/>
</dbReference>
<dbReference type="InterPro" id="IPR021878">
    <property type="entry name" value="TgpA_N"/>
</dbReference>
<dbReference type="InterPro" id="IPR025403">
    <property type="entry name" value="TgpA-like_C"/>
</dbReference>
<name>A0A498KT97_9EURY</name>
<sequence length="728" mass="78343">MSTETDGRAGEALDAAKRPLDVLFEPRGLALLSTGLLLFSFTFPLYEIIDVVGDPSTFLLVVAVTLLLATGLSRVVGAWTALPVGLALLLLGLWMYASALPADVVAQQDRILGDVVSLLMGLSVLRLQMIELFALAYTPAPVLLTWYLALRRRYVGTALVGGAALTFFVLTGDVETLVALLGVLGAVGTIGFGRLERFGGTDRAIETMAVVLAAMVVVTMLVSVVPGGTGTPFGLFGTSSTETIEGSLINSDQRVSIQGSISLSPEVRFTVESPREAYWRTGAYDRYTGDGWVRTGSTLDYRGELSSPPGEDRVLEQEVTIESEIGAMPAAWKPVSVSDGVAGDTSVTSLGGIQPTRAFGPGDSYSVVSRQPVAAPSRLQRGGDDYPRQIESRYTNLPASTPDRVATRTRQIQDAADADTAYETARAVESYLEREKGYSLDVERPEGDIADSFLFEMNQGYCTYYATTMVTMLRTQNIPARFVVGYTTGEEVDSGTYQVRGLDSHAWVEVYFADVGWVKFDPTPAGPRQDAEREQIDGGGGDAGNGDDDPEPTTEPPSTPEPTTRDQNPNTPGSTPSTIQTPATDGNAQRTTSDGSGGIPLPEPPSREEAALILVVLAGVAAGARRLGLSERAYRAVWVRWQPRADPASDVQRAFERVEYVLAREERPRRDGETPRQYLTAIDADEDVERVYRLHERARYAGEVTAGLADDAVAAANEIVRERTGPFG</sequence>
<dbReference type="Pfam" id="PF13559">
    <property type="entry name" value="DUF4129"/>
    <property type="match status" value="1"/>
</dbReference>
<keyword evidence="2" id="KW-1133">Transmembrane helix</keyword>
<dbReference type="PANTHER" id="PTHR42736">
    <property type="entry name" value="PROTEIN-GLUTAMINE GAMMA-GLUTAMYLTRANSFERASE"/>
    <property type="match status" value="1"/>
</dbReference>
<dbReference type="InterPro" id="IPR038765">
    <property type="entry name" value="Papain-like_cys_pep_sf"/>
</dbReference>
<feature type="domain" description="Transglutaminase-like" evidence="3">
    <location>
        <begin position="454"/>
        <end position="524"/>
    </location>
</feature>
<protein>
    <submittedName>
        <fullName evidence="4">DUF4129 domain-containing protein</fullName>
    </submittedName>
</protein>
<keyword evidence="2" id="KW-0812">Transmembrane</keyword>